<protein>
    <submittedName>
        <fullName evidence="2">Uncharacterized protein</fullName>
    </submittedName>
</protein>
<evidence type="ECO:0000313" key="3">
    <source>
        <dbReference type="Proteomes" id="UP000019678"/>
    </source>
</evidence>
<gene>
    <name evidence="2" type="ORF">CAP_1318</name>
</gene>
<evidence type="ECO:0000313" key="2">
    <source>
        <dbReference type="EMBL" id="EYF07059.1"/>
    </source>
</evidence>
<evidence type="ECO:0000256" key="1">
    <source>
        <dbReference type="SAM" id="Coils"/>
    </source>
</evidence>
<proteinExistence type="predicted"/>
<dbReference type="AlphaFoldDB" id="A0A017TCX5"/>
<feature type="coiled-coil region" evidence="1">
    <location>
        <begin position="161"/>
        <end position="188"/>
    </location>
</feature>
<accession>A0A017TCX5</accession>
<organism evidence="2 3">
    <name type="scientific">Chondromyces apiculatus DSM 436</name>
    <dbReference type="NCBI Taxonomy" id="1192034"/>
    <lineage>
        <taxon>Bacteria</taxon>
        <taxon>Pseudomonadati</taxon>
        <taxon>Myxococcota</taxon>
        <taxon>Polyangia</taxon>
        <taxon>Polyangiales</taxon>
        <taxon>Polyangiaceae</taxon>
        <taxon>Chondromyces</taxon>
    </lineage>
</organism>
<keyword evidence="1" id="KW-0175">Coiled coil</keyword>
<comment type="caution">
    <text evidence="2">The sequence shown here is derived from an EMBL/GenBank/DDBJ whole genome shotgun (WGS) entry which is preliminary data.</text>
</comment>
<dbReference type="RefSeq" id="WP_044238903.1">
    <property type="nucleotide sequence ID" value="NZ_ASRX01000013.1"/>
</dbReference>
<reference evidence="2 3" key="1">
    <citation type="submission" date="2013-05" db="EMBL/GenBank/DDBJ databases">
        <title>Genome assembly of Chondromyces apiculatus DSM 436.</title>
        <authorList>
            <person name="Sharma G."/>
            <person name="Khatri I."/>
            <person name="Kaur C."/>
            <person name="Mayilraj S."/>
            <person name="Subramanian S."/>
        </authorList>
    </citation>
    <scope>NUCLEOTIDE SEQUENCE [LARGE SCALE GENOMIC DNA]</scope>
    <source>
        <strain evidence="2 3">DSM 436</strain>
    </source>
</reference>
<dbReference type="STRING" id="1192034.CAP_1318"/>
<name>A0A017TCX5_9BACT</name>
<dbReference type="Proteomes" id="UP000019678">
    <property type="component" value="Unassembled WGS sequence"/>
</dbReference>
<dbReference type="EMBL" id="ASRX01000013">
    <property type="protein sequence ID" value="EYF07059.1"/>
    <property type="molecule type" value="Genomic_DNA"/>
</dbReference>
<keyword evidence="3" id="KW-1185">Reference proteome</keyword>
<sequence length="260" mass="28100">MRLVTMKSLVEIARAQSQIIRRNASPTGGVGNAVDRHMVVIFQSPDQPEIQMLGSEFLESEVNDLPFGTYTLIVYTLGIPADGASLADAAENDNVAWCGRWVEGNAERESGGGSALDGVKACVAANGLLQHTLVTTDRMFKSAQKALAEEREALRHTHRELHDAMVRIDDLTREVEAARREAAESAVLVPDRAWDVLMRIAAAWGVDLGDGEGDIPEPIITFVDAAAAAAREDRAVRDALLRHGARDGLRQLGLLEGDTP</sequence>